<comment type="caution">
    <text evidence="1">The sequence shown here is derived from an EMBL/GenBank/DDBJ whole genome shotgun (WGS) entry which is preliminary data.</text>
</comment>
<gene>
    <name evidence="1" type="ORF">CPELLU_LOCUS14575</name>
</gene>
<feature type="non-terminal residue" evidence="1">
    <location>
        <position position="1"/>
    </location>
</feature>
<evidence type="ECO:0000313" key="1">
    <source>
        <dbReference type="EMBL" id="CAG8748873.1"/>
    </source>
</evidence>
<reference evidence="1" key="1">
    <citation type="submission" date="2021-06" db="EMBL/GenBank/DDBJ databases">
        <authorList>
            <person name="Kallberg Y."/>
            <person name="Tangrot J."/>
            <person name="Rosling A."/>
        </authorList>
    </citation>
    <scope>NUCLEOTIDE SEQUENCE</scope>
    <source>
        <strain evidence="1">FL966</strain>
    </source>
</reference>
<dbReference type="EMBL" id="CAJVQA010017458">
    <property type="protein sequence ID" value="CAG8748873.1"/>
    <property type="molecule type" value="Genomic_DNA"/>
</dbReference>
<feature type="non-terminal residue" evidence="1">
    <location>
        <position position="57"/>
    </location>
</feature>
<organism evidence="1 2">
    <name type="scientific">Cetraspora pellucida</name>
    <dbReference type="NCBI Taxonomy" id="1433469"/>
    <lineage>
        <taxon>Eukaryota</taxon>
        <taxon>Fungi</taxon>
        <taxon>Fungi incertae sedis</taxon>
        <taxon>Mucoromycota</taxon>
        <taxon>Glomeromycotina</taxon>
        <taxon>Glomeromycetes</taxon>
        <taxon>Diversisporales</taxon>
        <taxon>Gigasporaceae</taxon>
        <taxon>Cetraspora</taxon>
    </lineage>
</organism>
<dbReference type="AlphaFoldDB" id="A0A9N9NPG9"/>
<sequence>MPNQYSFVFSACNPPYNPPELCVNNICSCNPNTVCKYPQPPNGLPQGQYCGGAPIMI</sequence>
<name>A0A9N9NPG9_9GLOM</name>
<evidence type="ECO:0000313" key="2">
    <source>
        <dbReference type="Proteomes" id="UP000789759"/>
    </source>
</evidence>
<dbReference type="Proteomes" id="UP000789759">
    <property type="component" value="Unassembled WGS sequence"/>
</dbReference>
<dbReference type="OrthoDB" id="2443686at2759"/>
<protein>
    <submittedName>
        <fullName evidence="1">8762_t:CDS:1</fullName>
    </submittedName>
</protein>
<proteinExistence type="predicted"/>
<accession>A0A9N9NPG9</accession>
<keyword evidence="2" id="KW-1185">Reference proteome</keyword>